<keyword evidence="2" id="KW-0119">Carbohydrate metabolism</keyword>
<dbReference type="RefSeq" id="WP_157748938.1">
    <property type="nucleotide sequence ID" value="NZ_LT607413.1"/>
</dbReference>
<dbReference type="AlphaFoldDB" id="A0A1C4WKB5"/>
<dbReference type="PANTHER" id="PTHR43103">
    <property type="entry name" value="NUCLEOSIDE-DIPHOSPHATE-SUGAR EPIMERASE"/>
    <property type="match status" value="1"/>
</dbReference>
<dbReference type="Proteomes" id="UP000198253">
    <property type="component" value="Chromosome I"/>
</dbReference>
<evidence type="ECO:0000256" key="1">
    <source>
        <dbReference type="ARBA" id="ARBA00022857"/>
    </source>
</evidence>
<dbReference type="InterPro" id="IPR001509">
    <property type="entry name" value="Epimerase_deHydtase"/>
</dbReference>
<organism evidence="4 5">
    <name type="scientific">Micromonospora echinospora</name>
    <name type="common">Micromonospora purpurea</name>
    <dbReference type="NCBI Taxonomy" id="1877"/>
    <lineage>
        <taxon>Bacteria</taxon>
        <taxon>Bacillati</taxon>
        <taxon>Actinomycetota</taxon>
        <taxon>Actinomycetes</taxon>
        <taxon>Micromonosporales</taxon>
        <taxon>Micromonosporaceae</taxon>
        <taxon>Micromonospora</taxon>
    </lineage>
</organism>
<dbReference type="Gene3D" id="3.40.50.720">
    <property type="entry name" value="NAD(P)-binding Rossmann-like Domain"/>
    <property type="match status" value="1"/>
</dbReference>
<dbReference type="PANTHER" id="PTHR43103:SF3">
    <property type="entry name" value="ADP-L-GLYCERO-D-MANNO-HEPTOSE-6-EPIMERASE"/>
    <property type="match status" value="1"/>
</dbReference>
<name>A0A1C4WKB5_MICEC</name>
<keyword evidence="1" id="KW-0521">NADP</keyword>
<evidence type="ECO:0000259" key="3">
    <source>
        <dbReference type="Pfam" id="PF01370"/>
    </source>
</evidence>
<evidence type="ECO:0000256" key="2">
    <source>
        <dbReference type="ARBA" id="ARBA00023277"/>
    </source>
</evidence>
<dbReference type="Pfam" id="PF01370">
    <property type="entry name" value="Epimerase"/>
    <property type="match status" value="1"/>
</dbReference>
<reference evidence="5" key="1">
    <citation type="submission" date="2016-06" db="EMBL/GenBank/DDBJ databases">
        <authorList>
            <person name="Varghese N."/>
            <person name="Submissions Spin"/>
        </authorList>
    </citation>
    <scope>NUCLEOTIDE SEQUENCE [LARGE SCALE GENOMIC DNA]</scope>
    <source>
        <strain evidence="5">DSM 43816</strain>
    </source>
</reference>
<gene>
    <name evidence="4" type="ORF">GA0070618_2271</name>
</gene>
<sequence>MKTLVVGGTGTVGPGVVRGLVDAGHDVVVAHRGETVAELPVGVSVARVDRHLDGALAELVSTVRPDAVVDLTCDDADDGRLTVAACRGVDRLLVVSSVNAAGGPLPTPVHERVTPAPVSDYGRDKLGLEQAVRDSWATGDSRALVVRLGPVYRPGSGLDGQLAEDTYWLGQALAGEPAVLADEGERYWNLLHAEDAGRAFAALLANPAAERELVLVASRRPIRWRDLYRTVHSGLGLSTRTVSAPAQWLVEQLSDDEWLQETSLWDQVYDLSLLDRLAPDYQELAGDKDLVATAAWLVDQGETGDPELIAEISGLGRTWAARDGSPTDA</sequence>
<dbReference type="InParanoid" id="A0A1C4WKB5"/>
<evidence type="ECO:0000313" key="5">
    <source>
        <dbReference type="Proteomes" id="UP000198253"/>
    </source>
</evidence>
<protein>
    <submittedName>
        <fullName evidence="4">Nucleoside-diphosphate-sugar epimerase</fullName>
    </submittedName>
</protein>
<dbReference type="InterPro" id="IPR036291">
    <property type="entry name" value="NAD(P)-bd_dom_sf"/>
</dbReference>
<keyword evidence="5" id="KW-1185">Reference proteome</keyword>
<feature type="domain" description="NAD-dependent epimerase/dehydratase" evidence="3">
    <location>
        <begin position="4"/>
        <end position="210"/>
    </location>
</feature>
<proteinExistence type="predicted"/>
<dbReference type="SUPFAM" id="SSF51735">
    <property type="entry name" value="NAD(P)-binding Rossmann-fold domains"/>
    <property type="match status" value="1"/>
</dbReference>
<evidence type="ECO:0000313" key="4">
    <source>
        <dbReference type="EMBL" id="SCE96604.1"/>
    </source>
</evidence>
<accession>A0A1C4WKB5</accession>
<dbReference type="EMBL" id="LT607413">
    <property type="protein sequence ID" value="SCE96604.1"/>
    <property type="molecule type" value="Genomic_DNA"/>
</dbReference>